<comment type="caution">
    <text evidence="1">The sequence shown here is derived from an EMBL/GenBank/DDBJ whole genome shotgun (WGS) entry which is preliminary data.</text>
</comment>
<accession>A0A5J4W7W5</accession>
<dbReference type="Proteomes" id="UP000324800">
    <property type="component" value="Unassembled WGS sequence"/>
</dbReference>
<gene>
    <name evidence="1" type="ORF">EZS28_013463</name>
</gene>
<protein>
    <submittedName>
        <fullName evidence="1">Uncharacterized protein</fullName>
    </submittedName>
</protein>
<dbReference type="AlphaFoldDB" id="A0A5J4W7W5"/>
<reference evidence="1 2" key="1">
    <citation type="submission" date="2019-03" db="EMBL/GenBank/DDBJ databases">
        <title>Single cell metagenomics reveals metabolic interactions within the superorganism composed of flagellate Streblomastix strix and complex community of Bacteroidetes bacteria on its surface.</title>
        <authorList>
            <person name="Treitli S.C."/>
            <person name="Kolisko M."/>
            <person name="Husnik F."/>
            <person name="Keeling P."/>
            <person name="Hampl V."/>
        </authorList>
    </citation>
    <scope>NUCLEOTIDE SEQUENCE [LARGE SCALE GENOMIC DNA]</scope>
    <source>
        <strain evidence="1">ST1C</strain>
    </source>
</reference>
<organism evidence="1 2">
    <name type="scientific">Streblomastix strix</name>
    <dbReference type="NCBI Taxonomy" id="222440"/>
    <lineage>
        <taxon>Eukaryota</taxon>
        <taxon>Metamonada</taxon>
        <taxon>Preaxostyla</taxon>
        <taxon>Oxymonadida</taxon>
        <taxon>Streblomastigidae</taxon>
        <taxon>Streblomastix</taxon>
    </lineage>
</organism>
<dbReference type="EMBL" id="SNRW01003024">
    <property type="protein sequence ID" value="KAA6391011.1"/>
    <property type="molecule type" value="Genomic_DNA"/>
</dbReference>
<proteinExistence type="predicted"/>
<evidence type="ECO:0000313" key="2">
    <source>
        <dbReference type="Proteomes" id="UP000324800"/>
    </source>
</evidence>
<sequence>MTAFKENKFTNEVDFDIGIDFEFIELIDFVVSALQEVKQHLLVVVEYSVDFQNEHLYFQIHSIQLSMNEIVLTRQFVLNSLIQILEFEDVLLMIEIRSVAIECQLLSIHGNMDDSDIDEHCISHLDHIIAYVSVSLLIQLVHSSKVFSTKLLQLQGN</sequence>
<evidence type="ECO:0000313" key="1">
    <source>
        <dbReference type="EMBL" id="KAA6391011.1"/>
    </source>
</evidence>
<name>A0A5J4W7W5_9EUKA</name>